<evidence type="ECO:0000313" key="4">
    <source>
        <dbReference type="EMBL" id="KAK7946667.1"/>
    </source>
</evidence>
<dbReference type="RefSeq" id="XP_066696701.1">
    <property type="nucleotide sequence ID" value="XM_066847210.1"/>
</dbReference>
<keyword evidence="5" id="KW-1185">Reference proteome</keyword>
<feature type="compositionally biased region" description="Low complexity" evidence="2">
    <location>
        <begin position="95"/>
        <end position="110"/>
    </location>
</feature>
<proteinExistence type="predicted"/>
<evidence type="ECO:0000259" key="3">
    <source>
        <dbReference type="PROSITE" id="PS50103"/>
    </source>
</evidence>
<evidence type="ECO:0000313" key="5">
    <source>
        <dbReference type="Proteomes" id="UP001391051"/>
    </source>
</evidence>
<evidence type="ECO:0000256" key="2">
    <source>
        <dbReference type="SAM" id="MobiDB-lite"/>
    </source>
</evidence>
<feature type="region of interest" description="Disordered" evidence="2">
    <location>
        <begin position="1"/>
        <end position="46"/>
    </location>
</feature>
<sequence length="216" mass="22768">MRRDRNNRQSSSGVYSGSSANPNNNNQGSSNVFSPGSSSSDWRSRVSPSNVNNIFGSSPFGTPAPTGAFARGATAPGATNPAAVAAALAAVGTTNNNSRYNNTTTARTSSPTPFPHSQSQPSLAGEIVQGPQVELNGRQASYLVCPWWSTYDRCGLRGCPFSHNRGPGLLEQPLICPYWARSPGTTGTGCNKNEGDCRFAHYHCAHGQKAPVPKPK</sequence>
<dbReference type="PROSITE" id="PS50103">
    <property type="entry name" value="ZF_C3H1"/>
    <property type="match status" value="1"/>
</dbReference>
<dbReference type="GeneID" id="92080272"/>
<keyword evidence="1" id="KW-0863">Zinc-finger</keyword>
<keyword evidence="1" id="KW-0862">Zinc</keyword>
<reference evidence="4 5" key="1">
    <citation type="submission" date="2023-01" db="EMBL/GenBank/DDBJ databases">
        <title>Analysis of 21 Apiospora genomes using comparative genomics revels a genus with tremendous synthesis potential of carbohydrate active enzymes and secondary metabolites.</title>
        <authorList>
            <person name="Sorensen T."/>
        </authorList>
    </citation>
    <scope>NUCLEOTIDE SEQUENCE [LARGE SCALE GENOMIC DNA]</scope>
    <source>
        <strain evidence="4 5">CBS 24483</strain>
    </source>
</reference>
<keyword evidence="1" id="KW-0479">Metal-binding</keyword>
<evidence type="ECO:0000256" key="1">
    <source>
        <dbReference type="PROSITE-ProRule" id="PRU00723"/>
    </source>
</evidence>
<dbReference type="Proteomes" id="UP001391051">
    <property type="component" value="Unassembled WGS sequence"/>
</dbReference>
<organism evidence="4 5">
    <name type="scientific">Apiospora aurea</name>
    <dbReference type="NCBI Taxonomy" id="335848"/>
    <lineage>
        <taxon>Eukaryota</taxon>
        <taxon>Fungi</taxon>
        <taxon>Dikarya</taxon>
        <taxon>Ascomycota</taxon>
        <taxon>Pezizomycotina</taxon>
        <taxon>Sordariomycetes</taxon>
        <taxon>Xylariomycetidae</taxon>
        <taxon>Amphisphaeriales</taxon>
        <taxon>Apiosporaceae</taxon>
        <taxon>Apiospora</taxon>
    </lineage>
</organism>
<feature type="compositionally biased region" description="Low complexity" evidence="2">
    <location>
        <begin position="10"/>
        <end position="46"/>
    </location>
</feature>
<feature type="zinc finger region" description="C3H1-type" evidence="1">
    <location>
        <begin position="175"/>
        <end position="204"/>
    </location>
</feature>
<dbReference type="EMBL" id="JAQQWE010000007">
    <property type="protein sequence ID" value="KAK7946667.1"/>
    <property type="molecule type" value="Genomic_DNA"/>
</dbReference>
<comment type="caution">
    <text evidence="4">The sequence shown here is derived from an EMBL/GenBank/DDBJ whole genome shotgun (WGS) entry which is preliminary data.</text>
</comment>
<feature type="region of interest" description="Disordered" evidence="2">
    <location>
        <begin position="95"/>
        <end position="122"/>
    </location>
</feature>
<feature type="domain" description="C3H1-type" evidence="3">
    <location>
        <begin position="175"/>
        <end position="204"/>
    </location>
</feature>
<accession>A0ABR1Q3T7</accession>
<protein>
    <recommendedName>
        <fullName evidence="3">C3H1-type domain-containing protein</fullName>
    </recommendedName>
</protein>
<dbReference type="InterPro" id="IPR000571">
    <property type="entry name" value="Znf_CCCH"/>
</dbReference>
<gene>
    <name evidence="4" type="ORF">PG986_010988</name>
</gene>
<name>A0ABR1Q3T7_9PEZI</name>